<dbReference type="EMBL" id="BPLR01019935">
    <property type="protein sequence ID" value="GIX73277.1"/>
    <property type="molecule type" value="Genomic_DNA"/>
</dbReference>
<sequence length="82" mass="9168">MLNGRDIEIDKAIALMGCLATNYVCDIFKWQNPNPMMVVILASHEVASGVHCRHGFEKATYLMAAPHPMVVEILARRQVACR</sequence>
<name>A0AAV4MLZ3_CAEEX</name>
<dbReference type="Proteomes" id="UP001054945">
    <property type="component" value="Unassembled WGS sequence"/>
</dbReference>
<evidence type="ECO:0000313" key="2">
    <source>
        <dbReference type="Proteomes" id="UP001054945"/>
    </source>
</evidence>
<proteinExistence type="predicted"/>
<keyword evidence="2" id="KW-1185">Reference proteome</keyword>
<reference evidence="1 2" key="1">
    <citation type="submission" date="2021-06" db="EMBL/GenBank/DDBJ databases">
        <title>Caerostris extrusa draft genome.</title>
        <authorList>
            <person name="Kono N."/>
            <person name="Arakawa K."/>
        </authorList>
    </citation>
    <scope>NUCLEOTIDE SEQUENCE [LARGE SCALE GENOMIC DNA]</scope>
</reference>
<organism evidence="1 2">
    <name type="scientific">Caerostris extrusa</name>
    <name type="common">Bark spider</name>
    <name type="synonym">Caerostris bankana</name>
    <dbReference type="NCBI Taxonomy" id="172846"/>
    <lineage>
        <taxon>Eukaryota</taxon>
        <taxon>Metazoa</taxon>
        <taxon>Ecdysozoa</taxon>
        <taxon>Arthropoda</taxon>
        <taxon>Chelicerata</taxon>
        <taxon>Arachnida</taxon>
        <taxon>Araneae</taxon>
        <taxon>Araneomorphae</taxon>
        <taxon>Entelegynae</taxon>
        <taxon>Araneoidea</taxon>
        <taxon>Araneidae</taxon>
        <taxon>Caerostris</taxon>
    </lineage>
</organism>
<gene>
    <name evidence="1" type="ORF">CEXT_129911</name>
</gene>
<evidence type="ECO:0000313" key="1">
    <source>
        <dbReference type="EMBL" id="GIX73277.1"/>
    </source>
</evidence>
<protein>
    <submittedName>
        <fullName evidence="1">Uncharacterized protein</fullName>
    </submittedName>
</protein>
<comment type="caution">
    <text evidence="1">The sequence shown here is derived from an EMBL/GenBank/DDBJ whole genome shotgun (WGS) entry which is preliminary data.</text>
</comment>
<accession>A0AAV4MLZ3</accession>
<dbReference type="AlphaFoldDB" id="A0AAV4MLZ3"/>